<evidence type="ECO:0000313" key="1">
    <source>
        <dbReference type="EMBL" id="KAK6169327.1"/>
    </source>
</evidence>
<sequence length="119" mass="13751">MCVVDPRIKLRWCRNESFKKSPWITTNNAVHHTRRLELDDFFGFITEDAASINKSNENEGLFEATMYSNGFRRCIANNPVLAKMACRYSSIPTSNAPVESMFRPDRCSMNDAIFYDVKK</sequence>
<reference evidence="1 2" key="1">
    <citation type="submission" date="2024-01" db="EMBL/GenBank/DDBJ databases">
        <title>The genome of the rayed Mediterranean limpet Patella caerulea (Linnaeus, 1758).</title>
        <authorList>
            <person name="Anh-Thu Weber A."/>
            <person name="Halstead-Nussloch G."/>
        </authorList>
    </citation>
    <scope>NUCLEOTIDE SEQUENCE [LARGE SCALE GENOMIC DNA]</scope>
    <source>
        <strain evidence="1">AATW-2023a</strain>
        <tissue evidence="1">Whole specimen</tissue>
    </source>
</reference>
<comment type="caution">
    <text evidence="1">The sequence shown here is derived from an EMBL/GenBank/DDBJ whole genome shotgun (WGS) entry which is preliminary data.</text>
</comment>
<name>A0AAN8G4A0_PATCE</name>
<protein>
    <submittedName>
        <fullName evidence="1">Uncharacterized protein</fullName>
    </submittedName>
</protein>
<dbReference type="AlphaFoldDB" id="A0AAN8G4A0"/>
<keyword evidence="2" id="KW-1185">Reference proteome</keyword>
<dbReference type="Proteomes" id="UP001347796">
    <property type="component" value="Unassembled WGS sequence"/>
</dbReference>
<evidence type="ECO:0000313" key="2">
    <source>
        <dbReference type="Proteomes" id="UP001347796"/>
    </source>
</evidence>
<dbReference type="EMBL" id="JAZGQO010000015">
    <property type="protein sequence ID" value="KAK6169327.1"/>
    <property type="molecule type" value="Genomic_DNA"/>
</dbReference>
<organism evidence="1 2">
    <name type="scientific">Patella caerulea</name>
    <name type="common">Rayed Mediterranean limpet</name>
    <dbReference type="NCBI Taxonomy" id="87958"/>
    <lineage>
        <taxon>Eukaryota</taxon>
        <taxon>Metazoa</taxon>
        <taxon>Spiralia</taxon>
        <taxon>Lophotrochozoa</taxon>
        <taxon>Mollusca</taxon>
        <taxon>Gastropoda</taxon>
        <taxon>Patellogastropoda</taxon>
        <taxon>Patelloidea</taxon>
        <taxon>Patellidae</taxon>
        <taxon>Patella</taxon>
    </lineage>
</organism>
<proteinExistence type="predicted"/>
<accession>A0AAN8G4A0</accession>
<gene>
    <name evidence="1" type="ORF">SNE40_020403</name>
</gene>